<evidence type="ECO:0000313" key="2">
    <source>
        <dbReference type="Proteomes" id="UP001157502"/>
    </source>
</evidence>
<keyword evidence="2" id="KW-1185">Reference proteome</keyword>
<reference evidence="1" key="1">
    <citation type="submission" date="2021-05" db="EMBL/GenBank/DDBJ databases">
        <authorList>
            <person name="Pan Q."/>
            <person name="Jouanno E."/>
            <person name="Zahm M."/>
            <person name="Klopp C."/>
            <person name="Cabau C."/>
            <person name="Louis A."/>
            <person name="Berthelot C."/>
            <person name="Parey E."/>
            <person name="Roest Crollius H."/>
            <person name="Montfort J."/>
            <person name="Robinson-Rechavi M."/>
            <person name="Bouchez O."/>
            <person name="Lampietro C."/>
            <person name="Lopez Roques C."/>
            <person name="Donnadieu C."/>
            <person name="Postlethwait J."/>
            <person name="Bobe J."/>
            <person name="Dillon D."/>
            <person name="Chandos A."/>
            <person name="von Hippel F."/>
            <person name="Guiguen Y."/>
        </authorList>
    </citation>
    <scope>NUCLEOTIDE SEQUENCE</scope>
    <source>
        <strain evidence="1">YG-Jan2019</strain>
    </source>
</reference>
<sequence length="234" mass="26207">MDGSDWLNTLSRFQAHIRGYLTRNEIKCACSEFEDIVRELDGDVGHLDWRGHSIIPRPHFKDTDGPLQKLDAFAKDVEKQADRGSCFTEQPGDTEEVQILSDRIEPERDGGSCSASSPPVVEGEQGSCQGKLLEGGGRLEGGLLASQEDATTVWSCPGLDTSYRQGSHQRRSLVQDVPLTPEVLKQHRNSLAMEMLWLRQAIDSRKKVRVFSHVRSLQANQQQYLSLKETLNMS</sequence>
<comment type="caution">
    <text evidence="1">The sequence shown here is derived from an EMBL/GenBank/DDBJ whole genome shotgun (WGS) entry which is preliminary data.</text>
</comment>
<evidence type="ECO:0000313" key="1">
    <source>
        <dbReference type="EMBL" id="KAJ7989257.1"/>
    </source>
</evidence>
<organism evidence="1 2">
    <name type="scientific">Dallia pectoralis</name>
    <name type="common">Alaska blackfish</name>
    <dbReference type="NCBI Taxonomy" id="75939"/>
    <lineage>
        <taxon>Eukaryota</taxon>
        <taxon>Metazoa</taxon>
        <taxon>Chordata</taxon>
        <taxon>Craniata</taxon>
        <taxon>Vertebrata</taxon>
        <taxon>Euteleostomi</taxon>
        <taxon>Actinopterygii</taxon>
        <taxon>Neopterygii</taxon>
        <taxon>Teleostei</taxon>
        <taxon>Protacanthopterygii</taxon>
        <taxon>Esociformes</taxon>
        <taxon>Umbridae</taxon>
        <taxon>Dallia</taxon>
    </lineage>
</organism>
<name>A0ACC2FD17_DALPE</name>
<accession>A0ACC2FD17</accession>
<protein>
    <submittedName>
        <fullName evidence="1">Uncharacterized protein</fullName>
    </submittedName>
</protein>
<proteinExistence type="predicted"/>
<dbReference type="EMBL" id="CM055757">
    <property type="protein sequence ID" value="KAJ7989257.1"/>
    <property type="molecule type" value="Genomic_DNA"/>
</dbReference>
<gene>
    <name evidence="1" type="ORF">DPEC_G00317610</name>
</gene>
<dbReference type="Proteomes" id="UP001157502">
    <property type="component" value="Chromosome 30"/>
</dbReference>